<proteinExistence type="predicted"/>
<organism evidence="3 4">
    <name type="scientific">Nisaea acidiphila</name>
    <dbReference type="NCBI Taxonomy" id="1862145"/>
    <lineage>
        <taxon>Bacteria</taxon>
        <taxon>Pseudomonadati</taxon>
        <taxon>Pseudomonadota</taxon>
        <taxon>Alphaproteobacteria</taxon>
        <taxon>Rhodospirillales</taxon>
        <taxon>Thalassobaculaceae</taxon>
        <taxon>Nisaea</taxon>
    </lineage>
</organism>
<evidence type="ECO:0000313" key="3">
    <source>
        <dbReference type="EMBL" id="UUX51534.1"/>
    </source>
</evidence>
<dbReference type="SUPFAM" id="SSF53335">
    <property type="entry name" value="S-adenosyl-L-methionine-dependent methyltransferases"/>
    <property type="match status" value="1"/>
</dbReference>
<evidence type="ECO:0000313" key="4">
    <source>
        <dbReference type="Proteomes" id="UP001060336"/>
    </source>
</evidence>
<feature type="transmembrane region" description="Helical" evidence="2">
    <location>
        <begin position="39"/>
        <end position="59"/>
    </location>
</feature>
<reference evidence="3" key="1">
    <citation type="submission" date="2022-08" db="EMBL/GenBank/DDBJ databases">
        <title>Nisaea acidiphila sp. nov., isolated from a marine algal debris and emended description of the genus Nisaea Urios et al. 2008.</title>
        <authorList>
            <person name="Kwon K."/>
        </authorList>
    </citation>
    <scope>NUCLEOTIDE SEQUENCE</scope>
    <source>
        <strain evidence="3">MEBiC11861</strain>
    </source>
</reference>
<evidence type="ECO:0000256" key="1">
    <source>
        <dbReference type="ARBA" id="ARBA00023115"/>
    </source>
</evidence>
<keyword evidence="2" id="KW-0812">Transmembrane</keyword>
<feature type="transmembrane region" description="Helical" evidence="2">
    <location>
        <begin position="155"/>
        <end position="177"/>
    </location>
</feature>
<evidence type="ECO:0000256" key="2">
    <source>
        <dbReference type="SAM" id="Phobius"/>
    </source>
</evidence>
<dbReference type="Proteomes" id="UP001060336">
    <property type="component" value="Chromosome"/>
</dbReference>
<keyword evidence="2" id="KW-0472">Membrane</keyword>
<dbReference type="KEGG" id="naci:NUH88_07505"/>
<name>A0A9J7AWN5_9PROT</name>
<dbReference type="GO" id="GO:0006596">
    <property type="term" value="P:polyamine biosynthetic process"/>
    <property type="evidence" value="ECO:0007669"/>
    <property type="project" value="UniProtKB-KW"/>
</dbReference>
<gene>
    <name evidence="3" type="ORF">NUH88_07505</name>
</gene>
<protein>
    <submittedName>
        <fullName evidence="3">Fused MFS/spermidine synthase</fullName>
    </submittedName>
</protein>
<dbReference type="Gene3D" id="3.40.50.150">
    <property type="entry name" value="Vaccinia Virus protein VP39"/>
    <property type="match status" value="1"/>
</dbReference>
<feature type="transmembrane region" description="Helical" evidence="2">
    <location>
        <begin position="183"/>
        <end position="201"/>
    </location>
</feature>
<dbReference type="AlphaFoldDB" id="A0A9J7AWN5"/>
<keyword evidence="4" id="KW-1185">Reference proteome</keyword>
<dbReference type="RefSeq" id="WP_257771083.1">
    <property type="nucleotide sequence ID" value="NZ_CP102480.1"/>
</dbReference>
<dbReference type="InterPro" id="IPR029063">
    <property type="entry name" value="SAM-dependent_MTases_sf"/>
</dbReference>
<keyword evidence="2" id="KW-1133">Transmembrane helix</keyword>
<dbReference type="PANTHER" id="PTHR43317:SF1">
    <property type="entry name" value="THERMOSPERMINE SYNTHASE ACAULIS5"/>
    <property type="match status" value="1"/>
</dbReference>
<feature type="transmembrane region" description="Helical" evidence="2">
    <location>
        <begin position="110"/>
        <end position="135"/>
    </location>
</feature>
<sequence>MSFAIRLFLAAVLFLGSAGGLVVEIVAGRLIAPYVGMSLYTWTAIIAVVLAGLSVGHWIGGRMAGPDVDRQSGLRRLAGALALAGLGSLLALVFLNDLAVSLLASGLGQVTIVVLLTTALFLLPSLFVGMVAPIVTKLAVDEEPDNTGAVLGRMYAIGTVGSIGGTLSAGYLFISWIGSSGTLIAVTALYAVLALACALLAGRKAALAAVAALLVAGLPLVGTGLAREAFTSRCTVESDYFCIVIDDFAPYSGRPSKLMVLDNLVHSINDRADPSLLYSPYIHFVDEYARRRFPLDVPGASFSAFFIGGGGYSLPRSWAATVPGARLLVAEIDPAVTQAAERHLWLDPSAEGLEIHHRDARGLLQSLRPVPQFDVIFGDAFHDISVPTHLVSREFHREVAVRLKPDGFYVVNVVDGARNPQFLAALTHTLALDFEDVSVWREAGESTGFSPDGRITYEVVAASSAAPVSAIRSIFGIRRTWQRIRLADLMDAGAPSPVVLTDDYAPVDRLLSPVLFSSVSTE</sequence>
<accession>A0A9J7AWN5</accession>
<dbReference type="EMBL" id="CP102480">
    <property type="protein sequence ID" value="UUX51534.1"/>
    <property type="molecule type" value="Genomic_DNA"/>
</dbReference>
<feature type="transmembrane region" description="Helical" evidence="2">
    <location>
        <begin position="80"/>
        <end position="104"/>
    </location>
</feature>
<dbReference type="NCBIfam" id="NF037959">
    <property type="entry name" value="MFS_SpdSyn"/>
    <property type="match status" value="1"/>
</dbReference>
<dbReference type="PANTHER" id="PTHR43317">
    <property type="entry name" value="THERMOSPERMINE SYNTHASE ACAULIS5"/>
    <property type="match status" value="1"/>
</dbReference>
<dbReference type="CDD" id="cd02440">
    <property type="entry name" value="AdoMet_MTases"/>
    <property type="match status" value="1"/>
</dbReference>
<feature type="transmembrane region" description="Helical" evidence="2">
    <location>
        <begin position="206"/>
        <end position="226"/>
    </location>
</feature>
<keyword evidence="1" id="KW-0620">Polyamine biosynthesis</keyword>